<proteinExistence type="predicted"/>
<dbReference type="InterPro" id="IPR036094">
    <property type="entry name" value="NadA_sf"/>
</dbReference>
<dbReference type="GO" id="GO:0034628">
    <property type="term" value="P:'de novo' NAD+ biosynthetic process from L-aspartate"/>
    <property type="evidence" value="ECO:0007669"/>
    <property type="project" value="TreeGrafter"/>
</dbReference>
<dbReference type="NCBIfam" id="TIGR00550">
    <property type="entry name" value="nadA"/>
    <property type="match status" value="1"/>
</dbReference>
<dbReference type="GO" id="GO:0008987">
    <property type="term" value="F:quinolinate synthetase A activity"/>
    <property type="evidence" value="ECO:0007669"/>
    <property type="project" value="UniProtKB-UniRule"/>
</dbReference>
<protein>
    <recommendedName>
        <fullName evidence="3 10">Quinolinate synthase</fullName>
        <ecNumber evidence="3 10">2.5.1.72</ecNumber>
    </recommendedName>
</protein>
<keyword evidence="7" id="KW-0479">Metal-binding</keyword>
<dbReference type="GO" id="GO:0046872">
    <property type="term" value="F:metal ion binding"/>
    <property type="evidence" value="ECO:0007669"/>
    <property type="project" value="UniProtKB-KW"/>
</dbReference>
<reference evidence="11 12" key="1">
    <citation type="submission" date="2015-09" db="EMBL/GenBank/DDBJ databases">
        <authorList>
            <consortium name="Pathogen Informatics"/>
        </authorList>
    </citation>
    <scope>NUCLEOTIDE SEQUENCE [LARGE SCALE GENOMIC DNA]</scope>
    <source>
        <strain evidence="11 12">2789STDY5834865</strain>
    </source>
</reference>
<dbReference type="EMBL" id="CZAB01000015">
    <property type="protein sequence ID" value="CUO89754.1"/>
    <property type="molecule type" value="Genomic_DNA"/>
</dbReference>
<dbReference type="InterPro" id="IPR003473">
    <property type="entry name" value="NadA"/>
</dbReference>
<comment type="cofactor">
    <cofactor evidence="1">
        <name>[4Fe-4S] cluster</name>
        <dbReference type="ChEBI" id="CHEBI:49883"/>
    </cofactor>
</comment>
<keyword evidence="9" id="KW-0411">Iron-sulfur</keyword>
<dbReference type="SUPFAM" id="SSF142754">
    <property type="entry name" value="NadA-like"/>
    <property type="match status" value="1"/>
</dbReference>
<keyword evidence="4" id="KW-0004">4Fe-4S</keyword>
<evidence type="ECO:0000256" key="7">
    <source>
        <dbReference type="ARBA" id="ARBA00022723"/>
    </source>
</evidence>
<dbReference type="Gene3D" id="3.40.50.10800">
    <property type="entry name" value="NadA-like"/>
    <property type="match status" value="3"/>
</dbReference>
<name>A0A174IQY5_9FIRM</name>
<dbReference type="RefSeq" id="WP_057571819.1">
    <property type="nucleotide sequence ID" value="NZ_CATYWZ010000053.1"/>
</dbReference>
<dbReference type="NCBIfam" id="NF006878">
    <property type="entry name" value="PRK09375.1-2"/>
    <property type="match status" value="1"/>
</dbReference>
<dbReference type="Pfam" id="PF02445">
    <property type="entry name" value="NadA"/>
    <property type="match status" value="1"/>
</dbReference>
<dbReference type="PANTHER" id="PTHR30573:SF0">
    <property type="entry name" value="QUINOLINATE SYNTHASE, CHLOROPLASTIC"/>
    <property type="match status" value="1"/>
</dbReference>
<keyword evidence="8" id="KW-0408">Iron</keyword>
<dbReference type="EC" id="2.5.1.72" evidence="3 10"/>
<keyword evidence="6 11" id="KW-0808">Transferase</keyword>
<evidence type="ECO:0000256" key="2">
    <source>
        <dbReference type="ARBA" id="ARBA00005065"/>
    </source>
</evidence>
<evidence type="ECO:0000256" key="8">
    <source>
        <dbReference type="ARBA" id="ARBA00023004"/>
    </source>
</evidence>
<organism evidence="11 12">
    <name type="scientific">Enterocloster clostridioformis</name>
    <dbReference type="NCBI Taxonomy" id="1531"/>
    <lineage>
        <taxon>Bacteria</taxon>
        <taxon>Bacillati</taxon>
        <taxon>Bacillota</taxon>
        <taxon>Clostridia</taxon>
        <taxon>Lachnospirales</taxon>
        <taxon>Lachnospiraceae</taxon>
        <taxon>Enterocloster</taxon>
    </lineage>
</organism>
<evidence type="ECO:0000256" key="3">
    <source>
        <dbReference type="ARBA" id="ARBA00012669"/>
    </source>
</evidence>
<dbReference type="GO" id="GO:0005829">
    <property type="term" value="C:cytosol"/>
    <property type="evidence" value="ECO:0007669"/>
    <property type="project" value="TreeGrafter"/>
</dbReference>
<evidence type="ECO:0000256" key="6">
    <source>
        <dbReference type="ARBA" id="ARBA00022679"/>
    </source>
</evidence>
<comment type="pathway">
    <text evidence="2">Cofactor biosynthesis; NAD(+) biosynthesis; quinolinate from iminoaspartate: step 1/1.</text>
</comment>
<dbReference type="AlphaFoldDB" id="A0A174IQY5"/>
<evidence type="ECO:0000256" key="10">
    <source>
        <dbReference type="NCBIfam" id="TIGR00550"/>
    </source>
</evidence>
<accession>A0A174IQY5</accession>
<keyword evidence="5" id="KW-0662">Pyridine nucleotide biosynthesis</keyword>
<gene>
    <name evidence="11" type="primary">nadA</name>
    <name evidence="11" type="ORF">ERS852480_02169</name>
</gene>
<evidence type="ECO:0000313" key="12">
    <source>
        <dbReference type="Proteomes" id="UP000095512"/>
    </source>
</evidence>
<dbReference type="UniPathway" id="UPA00253">
    <property type="reaction ID" value="UER00327"/>
</dbReference>
<evidence type="ECO:0000256" key="9">
    <source>
        <dbReference type="ARBA" id="ARBA00023014"/>
    </source>
</evidence>
<evidence type="ECO:0000256" key="5">
    <source>
        <dbReference type="ARBA" id="ARBA00022642"/>
    </source>
</evidence>
<dbReference type="PANTHER" id="PTHR30573">
    <property type="entry name" value="QUINOLINATE SYNTHETASE A"/>
    <property type="match status" value="1"/>
</dbReference>
<dbReference type="GO" id="GO:0051539">
    <property type="term" value="F:4 iron, 4 sulfur cluster binding"/>
    <property type="evidence" value="ECO:0007669"/>
    <property type="project" value="UniProtKB-KW"/>
</dbReference>
<evidence type="ECO:0000256" key="4">
    <source>
        <dbReference type="ARBA" id="ARBA00022485"/>
    </source>
</evidence>
<sequence>MTKQEEIEQLKAKQDAVILAHYYVDPQVQEVADYIGDSFYLSKIAAGLDRRTMVFCGVSFMGESGKLLSPDKVVLMPDAQADCPMAHMVTKEEVEQYRREYPDLAVVCYINSTAEIKSWSDVCVTSANAVQIVRNLPNRDILFIPDKNLGRYVASQVPEKHVMPVNGCCPVHDQMSPKEVSALKEIHPNAQVLAHPECNAQVLELADYIGSTTGILKFAAGSTSREFIICTENGVRHELERQNPGKHFYLPDTEPICRDMKKITLDKIIHVLRTGQNQASVPKAYVPSAGRALEQMLNLAR</sequence>
<evidence type="ECO:0000313" key="11">
    <source>
        <dbReference type="EMBL" id="CUO89754.1"/>
    </source>
</evidence>
<evidence type="ECO:0000256" key="1">
    <source>
        <dbReference type="ARBA" id="ARBA00001966"/>
    </source>
</evidence>
<dbReference type="Proteomes" id="UP000095512">
    <property type="component" value="Unassembled WGS sequence"/>
</dbReference>